<dbReference type="Pfam" id="PF08335">
    <property type="entry name" value="GlnD_UR_UTase"/>
    <property type="match status" value="1"/>
</dbReference>
<evidence type="ECO:0000256" key="2">
    <source>
        <dbReference type="ARBA" id="ARBA00022695"/>
    </source>
</evidence>
<dbReference type="SUPFAM" id="SSF81891">
    <property type="entry name" value="Poly A polymerase C-terminal region-like"/>
    <property type="match status" value="1"/>
</dbReference>
<evidence type="ECO:0000259" key="8">
    <source>
        <dbReference type="PROSITE" id="PS51671"/>
    </source>
</evidence>
<dbReference type="InterPro" id="IPR006674">
    <property type="entry name" value="HD_domain"/>
</dbReference>
<feature type="domain" description="ACT" evidence="8">
    <location>
        <begin position="829"/>
        <end position="901"/>
    </location>
</feature>
<keyword evidence="1 7" id="KW-0808">Transferase</keyword>
<dbReference type="OrthoDB" id="9758038at2"/>
<comment type="cofactor">
    <cofactor evidence="7">
        <name>Mg(2+)</name>
        <dbReference type="ChEBI" id="CHEBI:18420"/>
    </cofactor>
</comment>
<organism evidence="10 11">
    <name type="scientific">Pyrinomonas methylaliphatogenes</name>
    <dbReference type="NCBI Taxonomy" id="454194"/>
    <lineage>
        <taxon>Bacteria</taxon>
        <taxon>Pseudomonadati</taxon>
        <taxon>Acidobacteriota</taxon>
        <taxon>Blastocatellia</taxon>
        <taxon>Blastocatellales</taxon>
        <taxon>Pyrinomonadaceae</taxon>
        <taxon>Pyrinomonas</taxon>
    </lineage>
</organism>
<dbReference type="EMBL" id="CBXV010000008">
    <property type="protein sequence ID" value="CDM66816.1"/>
    <property type="molecule type" value="Genomic_DNA"/>
</dbReference>
<dbReference type="PANTHER" id="PTHR47320:SF1">
    <property type="entry name" value="BIFUNCTIONAL URIDYLYLTRANSFERASE_URIDYLYL-REMOVING ENZYME"/>
    <property type="match status" value="1"/>
</dbReference>
<dbReference type="CDD" id="cd05401">
    <property type="entry name" value="NT_GlnE_GlnD_like"/>
    <property type="match status" value="1"/>
</dbReference>
<keyword evidence="4 7" id="KW-0378">Hydrolase</keyword>
<dbReference type="InterPro" id="IPR045865">
    <property type="entry name" value="ACT-like_dom_sf"/>
</dbReference>
<feature type="domain" description="ACT" evidence="8">
    <location>
        <begin position="713"/>
        <end position="789"/>
    </location>
</feature>
<dbReference type="Pfam" id="PF01966">
    <property type="entry name" value="HD"/>
    <property type="match status" value="1"/>
</dbReference>
<keyword evidence="2 7" id="KW-0548">Nucleotidyltransferase</keyword>
<dbReference type="PROSITE" id="PS51831">
    <property type="entry name" value="HD"/>
    <property type="match status" value="1"/>
</dbReference>
<dbReference type="CDD" id="cd04873">
    <property type="entry name" value="ACT_UUR-ACR-like"/>
    <property type="match status" value="1"/>
</dbReference>
<dbReference type="Pfam" id="PF24931">
    <property type="entry name" value="ACT_ACR9_3rd"/>
    <property type="match status" value="1"/>
</dbReference>
<comment type="activity regulation">
    <text evidence="7">Uridylyltransferase (UTase) activity is inhibited by glutamine, while glutamine activates uridylyl-removing (UR) activity.</text>
</comment>
<reference evidence="10 11" key="1">
    <citation type="submission" date="2013-12" db="EMBL/GenBank/DDBJ databases">
        <authorList>
            <person name="Stott M."/>
        </authorList>
    </citation>
    <scope>NUCLEOTIDE SEQUENCE [LARGE SCALE GENOMIC DNA]</scope>
    <source>
        <strain evidence="10 11">K22</strain>
    </source>
</reference>
<keyword evidence="5 7" id="KW-0460">Magnesium</keyword>
<evidence type="ECO:0000313" key="10">
    <source>
        <dbReference type="EMBL" id="CDM66816.1"/>
    </source>
</evidence>
<dbReference type="InterPro" id="IPR010043">
    <property type="entry name" value="UTase/UR"/>
</dbReference>
<dbReference type="InterPro" id="IPR003607">
    <property type="entry name" value="HD/PDEase_dom"/>
</dbReference>
<dbReference type="Gene3D" id="1.10.3090.10">
    <property type="entry name" value="cca-adding enzyme, domain 2"/>
    <property type="match status" value="1"/>
</dbReference>
<proteinExistence type="inferred from homology"/>
<dbReference type="GO" id="GO:0008081">
    <property type="term" value="F:phosphoric diester hydrolase activity"/>
    <property type="evidence" value="ECO:0007669"/>
    <property type="project" value="UniProtKB-UniRule"/>
</dbReference>
<sequence>MDPATSAYRRKVQAHAARRLAALSGVSDPVEAAAQLRAFIKLEDERLKIAHRCGAPGSWTVTARSFALDCLIERIFQHLKRSGEASEALRVASSSFALIAIGGYGRRELSFSSDIDLLFLSTGHRRAAAKLVTEEALRLLWDAGLTVGHSLRTISETLAAARADVHLQTALFSSRLVIGSAMLFESFEAALEIERERRRSEIIAAICEEHEQRRRSFGAEVCVQEPHIKEGCGGLRDLHTVLWIARLTNGCRALDELGASELLSKEEEEKLIRARDFLLRVRCEAHLLGGRRADRLTFDLQPELAARLGYRADTHLAASEKFMRDYYRHALAISRACDKAIALATEKRLPRARWFLWRRAARPFIVENGRVYLNDEAASSLRRAPLLYFEAFARAQESGAELSHNLLQALEANLDLIDRKFRHSPEAAQAFLQILRRRGRVARALRMMRDTGFLSRYLPEFDRISLLIQHDFYHHYTIDEHTLKAIEALDELSRSQDEQRAHWRAVFDQIEDVALLYLAVLLHDFGKGRGRGHAARGALVAARVCRRLHLDPASSAKIVLLTKHHLLMAHLAQRRDLTDPRIVQRFAAQIESLDALNMLLLLTYADLHGVAPGVWSDWKGRLLWDLYMRARKVLTGEPLISAPSARALRKERVLALLQGEIPPSEIERHFALLPEKYALTFDAEAIARHLRLIKRLDDVWSWQWRPFSRDTTELTICTRDRHALFADIAGALASHGIEILSAELNTREDGLVIDQFVLREAATHQAVEERRRGRIERALRAAIAGESDVAAQVERWRARNAPRRMRARAERSPTPRVTCDSEAAQLYTVLEVCVADEPGLAYRIARIVADLGFEIVCARISTEKHYALDVFYVTDEEGNKLSATQEEELCRALRRALAIEA</sequence>
<name>A0A0B6X0F1_9BACT</name>
<dbReference type="STRING" id="454194.PYK22_02854"/>
<dbReference type="InterPro" id="IPR002912">
    <property type="entry name" value="ACT_dom"/>
</dbReference>
<evidence type="ECO:0000259" key="9">
    <source>
        <dbReference type="PROSITE" id="PS51831"/>
    </source>
</evidence>
<comment type="catalytic activity">
    <reaction evidence="7">
        <text>[protein-PII]-uridylyl-L-tyrosine + H2O = [protein-PII]-L-tyrosine + UMP + H(+)</text>
        <dbReference type="Rhea" id="RHEA:48600"/>
        <dbReference type="Rhea" id="RHEA-COMP:12147"/>
        <dbReference type="Rhea" id="RHEA-COMP:12148"/>
        <dbReference type="ChEBI" id="CHEBI:15377"/>
        <dbReference type="ChEBI" id="CHEBI:15378"/>
        <dbReference type="ChEBI" id="CHEBI:46858"/>
        <dbReference type="ChEBI" id="CHEBI:57865"/>
        <dbReference type="ChEBI" id="CHEBI:90602"/>
    </reaction>
</comment>
<keyword evidence="11" id="KW-1185">Reference proteome</keyword>
<dbReference type="GO" id="GO:0006808">
    <property type="term" value="P:regulation of nitrogen utilization"/>
    <property type="evidence" value="ECO:0007669"/>
    <property type="project" value="UniProtKB-UniRule"/>
</dbReference>
<dbReference type="SUPFAM" id="SSF55021">
    <property type="entry name" value="ACT-like"/>
    <property type="match status" value="2"/>
</dbReference>
<dbReference type="SUPFAM" id="SSF81301">
    <property type="entry name" value="Nucleotidyltransferase"/>
    <property type="match status" value="1"/>
</dbReference>
<dbReference type="RefSeq" id="WP_041978292.1">
    <property type="nucleotide sequence ID" value="NZ_CBXV010000008.1"/>
</dbReference>
<gene>
    <name evidence="7" type="primary">glnD</name>
    <name evidence="10" type="ORF">PYK22_02854</name>
</gene>
<accession>A0A0B6X0F1</accession>
<dbReference type="GO" id="GO:0008773">
    <property type="term" value="F:[protein-PII] uridylyltransferase activity"/>
    <property type="evidence" value="ECO:0007669"/>
    <property type="project" value="UniProtKB-UniRule"/>
</dbReference>
<dbReference type="Proteomes" id="UP000031518">
    <property type="component" value="Unassembled WGS sequence"/>
</dbReference>
<evidence type="ECO:0000256" key="7">
    <source>
        <dbReference type="HAMAP-Rule" id="MF_00277"/>
    </source>
</evidence>
<dbReference type="SMART" id="SM00471">
    <property type="entry name" value="HDc"/>
    <property type="match status" value="1"/>
</dbReference>
<dbReference type="SUPFAM" id="SSF81593">
    <property type="entry name" value="Nucleotidyltransferase substrate binding subunit/domain"/>
    <property type="match status" value="1"/>
</dbReference>
<dbReference type="InterPro" id="IPR013546">
    <property type="entry name" value="PII_UdlTrfase/GS_AdlTrfase"/>
</dbReference>
<protein>
    <recommendedName>
        <fullName evidence="7">Bifunctional uridylyltransferase/uridylyl-removing enzyme</fullName>
        <shortName evidence="7">UTase/UR</shortName>
    </recommendedName>
    <alternativeName>
        <fullName evidence="7">Bifunctional [protein-PII] modification enzyme</fullName>
    </alternativeName>
    <alternativeName>
        <fullName evidence="7">Bifunctional nitrogen sensor protein</fullName>
    </alternativeName>
    <domain>
        <recommendedName>
            <fullName evidence="7">[Protein-PII] uridylyltransferase</fullName>
            <shortName evidence="7">PII uridylyltransferase</shortName>
            <shortName evidence="7">UTase</shortName>
            <ecNumber evidence="7">2.7.7.59</ecNumber>
        </recommendedName>
    </domain>
    <domain>
        <recommendedName>
            <fullName evidence="7">[Protein-PII]-UMP uridylyl-removing enzyme</fullName>
            <shortName evidence="7">UR</shortName>
            <ecNumber evidence="7">3.1.4.-</ecNumber>
        </recommendedName>
    </domain>
</protein>
<evidence type="ECO:0000256" key="5">
    <source>
        <dbReference type="ARBA" id="ARBA00022842"/>
    </source>
</evidence>
<dbReference type="NCBIfam" id="TIGR01693">
    <property type="entry name" value="UTase_glnD"/>
    <property type="match status" value="1"/>
</dbReference>
<comment type="domain">
    <text evidence="7">Has four distinct domains: an N-terminal nucleotidyltransferase (NT) domain responsible for UTase activity, a central HD domain that encodes UR activity, and two C-terminal ACT domains that seem to have a role in glutamine sensing.</text>
</comment>
<dbReference type="PANTHER" id="PTHR47320">
    <property type="entry name" value="BIFUNCTIONAL URIDYLYLTRANSFERASE/URIDYLYL-REMOVING ENZYME"/>
    <property type="match status" value="1"/>
</dbReference>
<keyword evidence="6 7" id="KW-0511">Multifunctional enzyme</keyword>
<dbReference type="Gene3D" id="3.30.460.10">
    <property type="entry name" value="Beta Polymerase, domain 2"/>
    <property type="match status" value="1"/>
</dbReference>
<feature type="domain" description="HD" evidence="9">
    <location>
        <begin position="478"/>
        <end position="599"/>
    </location>
</feature>
<dbReference type="InterPro" id="IPR043519">
    <property type="entry name" value="NT_sf"/>
</dbReference>
<dbReference type="EC" id="2.7.7.59" evidence="7"/>
<comment type="function">
    <text evidence="7">Modifies, by uridylylation and deuridylylation, the PII regulatory proteins (GlnB and homologs), in response to the nitrogen status of the cell that GlnD senses through the glutamine level. Under low glutamine levels, catalyzes the conversion of the PII proteins and UTP to PII-UMP and PPi, while under higher glutamine levels, GlnD hydrolyzes PII-UMP to PII and UMP (deuridylylation). Thus, controls uridylylation state and activity of the PII proteins, and plays an important role in the regulation of nitrogen metabolism.</text>
</comment>
<evidence type="ECO:0000256" key="3">
    <source>
        <dbReference type="ARBA" id="ARBA00022737"/>
    </source>
</evidence>
<evidence type="ECO:0000256" key="1">
    <source>
        <dbReference type="ARBA" id="ARBA00022679"/>
    </source>
</evidence>
<dbReference type="HAMAP" id="MF_00277">
    <property type="entry name" value="PII_uridylyl_transf"/>
    <property type="match status" value="1"/>
</dbReference>
<dbReference type="PROSITE" id="PS51671">
    <property type="entry name" value="ACT"/>
    <property type="match status" value="2"/>
</dbReference>
<comment type="caution">
    <text evidence="7">Lacks conserved residue(s) required for the propagation of feature annotation.</text>
</comment>
<keyword evidence="3" id="KW-0677">Repeat</keyword>
<dbReference type="EC" id="3.1.4.-" evidence="7"/>
<feature type="region of interest" description="Uridylyltransferase" evidence="7">
    <location>
        <begin position="1"/>
        <end position="359"/>
    </location>
</feature>
<reference evidence="10 11" key="2">
    <citation type="submission" date="2015-01" db="EMBL/GenBank/DDBJ databases">
        <title>Complete genome sequence of Pyrinomonas methylaliphatogenes type strain K22T.</title>
        <authorList>
            <person name="Lee K.C.Y."/>
            <person name="Power J.F."/>
            <person name="Dunfield P.F."/>
            <person name="Morgan X.C."/>
            <person name="Huttenhower C."/>
            <person name="Stott M.B."/>
        </authorList>
    </citation>
    <scope>NUCLEOTIDE SEQUENCE [LARGE SCALE GENOMIC DNA]</scope>
    <source>
        <strain evidence="10 11">K22</strain>
    </source>
</reference>
<dbReference type="AlphaFoldDB" id="A0A0B6X0F1"/>
<dbReference type="PIRSF" id="PIRSF006288">
    <property type="entry name" value="PII_uridyltransf"/>
    <property type="match status" value="1"/>
</dbReference>
<dbReference type="CDD" id="cd04900">
    <property type="entry name" value="ACT_UUR-like_1"/>
    <property type="match status" value="1"/>
</dbReference>
<comment type="catalytic activity">
    <reaction evidence="7">
        <text>[protein-PII]-L-tyrosine + UTP = [protein-PII]-uridylyl-L-tyrosine + diphosphate</text>
        <dbReference type="Rhea" id="RHEA:13673"/>
        <dbReference type="Rhea" id="RHEA-COMP:12147"/>
        <dbReference type="Rhea" id="RHEA-COMP:12148"/>
        <dbReference type="ChEBI" id="CHEBI:33019"/>
        <dbReference type="ChEBI" id="CHEBI:46398"/>
        <dbReference type="ChEBI" id="CHEBI:46858"/>
        <dbReference type="ChEBI" id="CHEBI:90602"/>
        <dbReference type="EC" id="2.7.7.59"/>
    </reaction>
</comment>
<dbReference type="Gene3D" id="1.20.120.330">
    <property type="entry name" value="Nucleotidyltransferases domain 2"/>
    <property type="match status" value="1"/>
</dbReference>
<comment type="similarity">
    <text evidence="7">Belongs to the GlnD family.</text>
</comment>
<evidence type="ECO:0000313" key="11">
    <source>
        <dbReference type="Proteomes" id="UP000031518"/>
    </source>
</evidence>
<evidence type="ECO:0000256" key="4">
    <source>
        <dbReference type="ARBA" id="ARBA00022801"/>
    </source>
</evidence>
<evidence type="ECO:0000256" key="6">
    <source>
        <dbReference type="ARBA" id="ARBA00023268"/>
    </source>
</evidence>